<feature type="compositionally biased region" description="Gly residues" evidence="8">
    <location>
        <begin position="312"/>
        <end position="331"/>
    </location>
</feature>
<evidence type="ECO:0000259" key="9">
    <source>
        <dbReference type="PROSITE" id="PS50011"/>
    </source>
</evidence>
<dbReference type="PANTHER" id="PTHR43895">
    <property type="entry name" value="CALCIUM/CALMODULIN-DEPENDENT PROTEIN KINASE KINASE-RELATED"/>
    <property type="match status" value="1"/>
</dbReference>
<dbReference type="Gene3D" id="1.10.510.10">
    <property type="entry name" value="Transferase(Phosphotransferase) domain 1"/>
    <property type="match status" value="1"/>
</dbReference>
<evidence type="ECO:0000256" key="6">
    <source>
        <dbReference type="PROSITE-ProRule" id="PRU10141"/>
    </source>
</evidence>
<dbReference type="PANTHER" id="PTHR43895:SF151">
    <property type="entry name" value="CBL-INTERACTING SERINE_THREONINE-PROTEIN KINASE 11"/>
    <property type="match status" value="1"/>
</dbReference>
<proteinExistence type="inferred from homology"/>
<evidence type="ECO:0000256" key="5">
    <source>
        <dbReference type="ARBA" id="ARBA00022840"/>
    </source>
</evidence>
<feature type="compositionally biased region" description="Basic and acidic residues" evidence="8">
    <location>
        <begin position="264"/>
        <end position="277"/>
    </location>
</feature>
<dbReference type="InterPro" id="IPR017441">
    <property type="entry name" value="Protein_kinase_ATP_BS"/>
</dbReference>
<dbReference type="InterPro" id="IPR008271">
    <property type="entry name" value="Ser/Thr_kinase_AS"/>
</dbReference>
<name>A0A6V7PEB5_ANACO</name>
<accession>A0A6V7PEB5</accession>
<dbReference type="SMART" id="SM00220">
    <property type="entry name" value="S_TKc"/>
    <property type="match status" value="1"/>
</dbReference>
<evidence type="ECO:0000256" key="4">
    <source>
        <dbReference type="ARBA" id="ARBA00022777"/>
    </source>
</evidence>
<dbReference type="AlphaFoldDB" id="A0A6V7PEB5"/>
<dbReference type="GO" id="GO:0007165">
    <property type="term" value="P:signal transduction"/>
    <property type="evidence" value="ECO:0007669"/>
    <property type="project" value="TreeGrafter"/>
</dbReference>
<dbReference type="GO" id="GO:0005524">
    <property type="term" value="F:ATP binding"/>
    <property type="evidence" value="ECO:0007669"/>
    <property type="project" value="UniProtKB-UniRule"/>
</dbReference>
<reference evidence="10" key="1">
    <citation type="submission" date="2020-07" db="EMBL/GenBank/DDBJ databases">
        <authorList>
            <person name="Lin J."/>
        </authorList>
    </citation>
    <scope>NUCLEOTIDE SEQUENCE</scope>
</reference>
<evidence type="ECO:0000256" key="2">
    <source>
        <dbReference type="ARBA" id="ARBA00022679"/>
    </source>
</evidence>
<gene>
    <name evidence="10" type="ORF">CB5_LOCUS12087</name>
</gene>
<sequence>MTCSSAGKEKGEKVLFGRYELRGVLGRGATARVYLARDLRSGALVAVKSVTGLPLGSRAAVEREISLMARLRHPHVLRLLGVLASRSAVHLVLELAPGGDLHSLLLPPSGDGDSAAPCLGRPLGEGAARGYFRQLISAVAHAHSRGVFHRDLKPENLLLDARGHLKVADFGLGLGLGARPGGGGHSSTDTVCGTLAYTAPRCSRSAGTTPPGSTCGPAASSSSCSPRVPPLQPPQPRRHVPLHAPRRAPLPRVDLAGAPPPPRPDLRPQPRDEDHRPGDRRRRLVPEGPRRARMDGDDALLAARPPRHPAVEGGGGGRGGSGRGGGGGGAGVRAQRVPHYILLLRVRPLRPLRTRAGRPGAVRLGRAGRVAAEPGRGGGAGRGAGDEEEGERGGLSGVLLEGQNGNFVAAVQVHRIAAGLSVVEVEKGGGAPERRLWRERLGPALKKNREANRT</sequence>
<feature type="domain" description="Protein kinase" evidence="9">
    <location>
        <begin position="19"/>
        <end position="311"/>
    </location>
</feature>
<dbReference type="InterPro" id="IPR000719">
    <property type="entry name" value="Prot_kinase_dom"/>
</dbReference>
<evidence type="ECO:0000256" key="3">
    <source>
        <dbReference type="ARBA" id="ARBA00022741"/>
    </source>
</evidence>
<feature type="region of interest" description="Disordered" evidence="8">
    <location>
        <begin position="202"/>
        <end position="332"/>
    </location>
</feature>
<evidence type="ECO:0000256" key="8">
    <source>
        <dbReference type="SAM" id="MobiDB-lite"/>
    </source>
</evidence>
<protein>
    <recommendedName>
        <fullName evidence="9">Protein kinase domain-containing protein</fullName>
    </recommendedName>
</protein>
<comment type="similarity">
    <text evidence="7">Belongs to the protein kinase superfamily.</text>
</comment>
<feature type="compositionally biased region" description="Basic residues" evidence="8">
    <location>
        <begin position="236"/>
        <end position="246"/>
    </location>
</feature>
<dbReference type="EMBL" id="LR862147">
    <property type="protein sequence ID" value="CAD1828876.1"/>
    <property type="molecule type" value="Genomic_DNA"/>
</dbReference>
<keyword evidence="1 7" id="KW-0723">Serine/threonine-protein kinase</keyword>
<dbReference type="PROSITE" id="PS50011">
    <property type="entry name" value="PROTEIN_KINASE_DOM"/>
    <property type="match status" value="1"/>
</dbReference>
<feature type="compositionally biased region" description="Low complexity" evidence="8">
    <location>
        <begin position="210"/>
        <end position="226"/>
    </location>
</feature>
<keyword evidence="4" id="KW-0418">Kinase</keyword>
<dbReference type="PROSITE" id="PS00107">
    <property type="entry name" value="PROTEIN_KINASE_ATP"/>
    <property type="match status" value="1"/>
</dbReference>
<keyword evidence="5 6" id="KW-0067">ATP-binding</keyword>
<dbReference type="SUPFAM" id="SSF56112">
    <property type="entry name" value="Protein kinase-like (PK-like)"/>
    <property type="match status" value="1"/>
</dbReference>
<dbReference type="InterPro" id="IPR011009">
    <property type="entry name" value="Kinase-like_dom_sf"/>
</dbReference>
<dbReference type="PROSITE" id="PS00108">
    <property type="entry name" value="PROTEIN_KINASE_ST"/>
    <property type="match status" value="1"/>
</dbReference>
<dbReference type="GO" id="GO:0004674">
    <property type="term" value="F:protein serine/threonine kinase activity"/>
    <property type="evidence" value="ECO:0007669"/>
    <property type="project" value="UniProtKB-KW"/>
</dbReference>
<feature type="compositionally biased region" description="Basic and acidic residues" evidence="8">
    <location>
        <begin position="284"/>
        <end position="296"/>
    </location>
</feature>
<keyword evidence="2" id="KW-0808">Transferase</keyword>
<feature type="region of interest" description="Disordered" evidence="8">
    <location>
        <begin position="371"/>
        <end position="393"/>
    </location>
</feature>
<evidence type="ECO:0000256" key="1">
    <source>
        <dbReference type="ARBA" id="ARBA00022527"/>
    </source>
</evidence>
<keyword evidence="3 6" id="KW-0547">Nucleotide-binding</keyword>
<evidence type="ECO:0000256" key="7">
    <source>
        <dbReference type="RuleBase" id="RU000304"/>
    </source>
</evidence>
<dbReference type="Pfam" id="PF00069">
    <property type="entry name" value="Pkinase"/>
    <property type="match status" value="1"/>
</dbReference>
<evidence type="ECO:0000313" key="10">
    <source>
        <dbReference type="EMBL" id="CAD1828876.1"/>
    </source>
</evidence>
<dbReference type="Gene3D" id="3.30.310.80">
    <property type="entry name" value="Kinase associated domain 1, KA1"/>
    <property type="match status" value="1"/>
</dbReference>
<feature type="binding site" evidence="6">
    <location>
        <position position="48"/>
    </location>
    <ligand>
        <name>ATP</name>
        <dbReference type="ChEBI" id="CHEBI:30616"/>
    </ligand>
</feature>
<organism evidence="10">
    <name type="scientific">Ananas comosus var. bracteatus</name>
    <name type="common">red pineapple</name>
    <dbReference type="NCBI Taxonomy" id="296719"/>
    <lineage>
        <taxon>Eukaryota</taxon>
        <taxon>Viridiplantae</taxon>
        <taxon>Streptophyta</taxon>
        <taxon>Embryophyta</taxon>
        <taxon>Tracheophyta</taxon>
        <taxon>Spermatophyta</taxon>
        <taxon>Magnoliopsida</taxon>
        <taxon>Liliopsida</taxon>
        <taxon>Poales</taxon>
        <taxon>Bromeliaceae</taxon>
        <taxon>Bromelioideae</taxon>
        <taxon>Ananas</taxon>
    </lineage>
</organism>